<accession>A0A8J5XLH0</accession>
<dbReference type="Proteomes" id="UP000751190">
    <property type="component" value="Unassembled WGS sequence"/>
</dbReference>
<dbReference type="PANTHER" id="PTHR34826:SF2">
    <property type="entry name" value="UPF0590 PROTEIN C409.17C"/>
    <property type="match status" value="1"/>
</dbReference>
<reference evidence="3" key="1">
    <citation type="submission" date="2021-05" db="EMBL/GenBank/DDBJ databases">
        <title>The genome of the haptophyte Pavlova lutheri (Diacronema luteri, Pavlovales) - a model for lipid biosynthesis in eukaryotic algae.</title>
        <authorList>
            <person name="Hulatt C.J."/>
            <person name="Posewitz M.C."/>
        </authorList>
    </citation>
    <scope>NUCLEOTIDE SEQUENCE</scope>
    <source>
        <strain evidence="3">NIVA-4/92</strain>
    </source>
</reference>
<protein>
    <recommendedName>
        <fullName evidence="2">Domain of unknown function at the cortex 1 domain-containing protein</fullName>
    </recommendedName>
</protein>
<dbReference type="InterPro" id="IPR013897">
    <property type="entry name" value="Duc1"/>
</dbReference>
<organism evidence="3 4">
    <name type="scientific">Diacronema lutheri</name>
    <name type="common">Unicellular marine alga</name>
    <name type="synonym">Monochrysis lutheri</name>
    <dbReference type="NCBI Taxonomy" id="2081491"/>
    <lineage>
        <taxon>Eukaryota</taxon>
        <taxon>Haptista</taxon>
        <taxon>Haptophyta</taxon>
        <taxon>Pavlovophyceae</taxon>
        <taxon>Pavlovales</taxon>
        <taxon>Pavlovaceae</taxon>
        <taxon>Diacronema</taxon>
    </lineage>
</organism>
<comment type="caution">
    <text evidence="3">The sequence shown here is derived from an EMBL/GenBank/DDBJ whole genome shotgun (WGS) entry which is preliminary data.</text>
</comment>
<dbReference type="EMBL" id="JAGTXO010000018">
    <property type="protein sequence ID" value="KAG8462874.1"/>
    <property type="molecule type" value="Genomic_DNA"/>
</dbReference>
<feature type="region of interest" description="Disordered" evidence="1">
    <location>
        <begin position="36"/>
        <end position="59"/>
    </location>
</feature>
<proteinExistence type="predicted"/>
<dbReference type="Pfam" id="PF08588">
    <property type="entry name" value="Duc1"/>
    <property type="match status" value="1"/>
</dbReference>
<dbReference type="OrthoDB" id="2119945at2759"/>
<evidence type="ECO:0000313" key="4">
    <source>
        <dbReference type="Proteomes" id="UP000751190"/>
    </source>
</evidence>
<evidence type="ECO:0000259" key="2">
    <source>
        <dbReference type="Pfam" id="PF08588"/>
    </source>
</evidence>
<gene>
    <name evidence="3" type="ORF">KFE25_001647</name>
</gene>
<name>A0A8J5XLH0_DIALT</name>
<evidence type="ECO:0000313" key="3">
    <source>
        <dbReference type="EMBL" id="KAG8462874.1"/>
    </source>
</evidence>
<sequence>MLIPVEHILLVVQIVIGLRLIVSLKAWLRQLEQHEHDARETRQPAYERPGRAPSATADARAAVDKVSAQTSDGSGAGAERLLDLHDLWLPGPPHEWRTRPVMLRIASGVHEGQQVEFNLPSSVFPVETELFEGKMYFRLRGCAHEPKDYFFGKQRRLSAVVQGRFKERLVMGECYTGYEFRAPFKNVPAPFLIRTGLSFIRTLAPTLVEDILGDRPYFLNPLCQTIQVMHVSEPGSEPSITDALHESNARLGGIFAERRCDRIKRKNYFASAANGRQHAFEPSLVYTMEFYEDKFDPAYFDLMIIGLRFNLNRYLGAQPLQIMGKHGAVPHGGRSLFNVEMWHESLVGPWEPERSPPFGCL</sequence>
<evidence type="ECO:0000256" key="1">
    <source>
        <dbReference type="SAM" id="MobiDB-lite"/>
    </source>
</evidence>
<keyword evidence="4" id="KW-1185">Reference proteome</keyword>
<dbReference type="PANTHER" id="PTHR34826">
    <property type="entry name" value="UPF0590 PROTEIN C409.17C"/>
    <property type="match status" value="1"/>
</dbReference>
<dbReference type="OMA" id="ANIFANH"/>
<dbReference type="AlphaFoldDB" id="A0A8J5XLH0"/>
<feature type="domain" description="Domain of unknown function at the cortex 1" evidence="2">
    <location>
        <begin position="105"/>
        <end position="343"/>
    </location>
</feature>